<evidence type="ECO:0000256" key="1">
    <source>
        <dbReference type="SAM" id="Phobius"/>
    </source>
</evidence>
<organism evidence="2 3">
    <name type="scientific">Patellaria atrata CBS 101060</name>
    <dbReference type="NCBI Taxonomy" id="1346257"/>
    <lineage>
        <taxon>Eukaryota</taxon>
        <taxon>Fungi</taxon>
        <taxon>Dikarya</taxon>
        <taxon>Ascomycota</taxon>
        <taxon>Pezizomycotina</taxon>
        <taxon>Dothideomycetes</taxon>
        <taxon>Dothideomycetes incertae sedis</taxon>
        <taxon>Patellariales</taxon>
        <taxon>Patellariaceae</taxon>
        <taxon>Patellaria</taxon>
    </lineage>
</organism>
<keyword evidence="1" id="KW-1133">Transmembrane helix</keyword>
<feature type="transmembrane region" description="Helical" evidence="1">
    <location>
        <begin position="14"/>
        <end position="33"/>
    </location>
</feature>
<keyword evidence="3" id="KW-1185">Reference proteome</keyword>
<dbReference type="Proteomes" id="UP000799429">
    <property type="component" value="Unassembled WGS sequence"/>
</dbReference>
<keyword evidence="1" id="KW-0812">Transmembrane</keyword>
<evidence type="ECO:0000313" key="2">
    <source>
        <dbReference type="EMBL" id="KAF2835025.1"/>
    </source>
</evidence>
<dbReference type="AlphaFoldDB" id="A0A9P4S4J7"/>
<protein>
    <submittedName>
        <fullName evidence="2">Uncharacterized protein</fullName>
    </submittedName>
</protein>
<gene>
    <name evidence="2" type="ORF">M501DRAFT_477447</name>
</gene>
<evidence type="ECO:0000313" key="3">
    <source>
        <dbReference type="Proteomes" id="UP000799429"/>
    </source>
</evidence>
<dbReference type="EMBL" id="MU006112">
    <property type="protein sequence ID" value="KAF2835025.1"/>
    <property type="molecule type" value="Genomic_DNA"/>
</dbReference>
<accession>A0A9P4S4J7</accession>
<sequence>MAASLFTSTLYSSFIYAIVSGFAGILKYFHLIFEQRPHELRLLDPPNLAVKEGGSNSASLFLIVHKPRQHYCCRIKSTFVCQFPKECALLIGSLLRTIHLATFVHSVHQPQLTPKTTTSPVCLFFT</sequence>
<name>A0A9P4S4J7_9PEZI</name>
<proteinExistence type="predicted"/>
<comment type="caution">
    <text evidence="2">The sequence shown here is derived from an EMBL/GenBank/DDBJ whole genome shotgun (WGS) entry which is preliminary data.</text>
</comment>
<reference evidence="2" key="1">
    <citation type="journal article" date="2020" name="Stud. Mycol.">
        <title>101 Dothideomycetes genomes: a test case for predicting lifestyles and emergence of pathogens.</title>
        <authorList>
            <person name="Haridas S."/>
            <person name="Albert R."/>
            <person name="Binder M."/>
            <person name="Bloem J."/>
            <person name="Labutti K."/>
            <person name="Salamov A."/>
            <person name="Andreopoulos B."/>
            <person name="Baker S."/>
            <person name="Barry K."/>
            <person name="Bills G."/>
            <person name="Bluhm B."/>
            <person name="Cannon C."/>
            <person name="Castanera R."/>
            <person name="Culley D."/>
            <person name="Daum C."/>
            <person name="Ezra D."/>
            <person name="Gonzalez J."/>
            <person name="Henrissat B."/>
            <person name="Kuo A."/>
            <person name="Liang C."/>
            <person name="Lipzen A."/>
            <person name="Lutzoni F."/>
            <person name="Magnuson J."/>
            <person name="Mondo S."/>
            <person name="Nolan M."/>
            <person name="Ohm R."/>
            <person name="Pangilinan J."/>
            <person name="Park H.-J."/>
            <person name="Ramirez L."/>
            <person name="Alfaro M."/>
            <person name="Sun H."/>
            <person name="Tritt A."/>
            <person name="Yoshinaga Y."/>
            <person name="Zwiers L.-H."/>
            <person name="Turgeon B."/>
            <person name="Goodwin S."/>
            <person name="Spatafora J."/>
            <person name="Crous P."/>
            <person name="Grigoriev I."/>
        </authorList>
    </citation>
    <scope>NUCLEOTIDE SEQUENCE</scope>
    <source>
        <strain evidence="2">CBS 101060</strain>
    </source>
</reference>
<keyword evidence="1" id="KW-0472">Membrane</keyword>